<protein>
    <submittedName>
        <fullName evidence="1">Uncharacterized protein</fullName>
    </submittedName>
</protein>
<dbReference type="Proteomes" id="UP000828390">
    <property type="component" value="Unassembled WGS sequence"/>
</dbReference>
<evidence type="ECO:0000313" key="1">
    <source>
        <dbReference type="EMBL" id="KAH3866198.1"/>
    </source>
</evidence>
<reference evidence="1" key="1">
    <citation type="journal article" date="2019" name="bioRxiv">
        <title>The Genome of the Zebra Mussel, Dreissena polymorpha: A Resource for Invasive Species Research.</title>
        <authorList>
            <person name="McCartney M.A."/>
            <person name="Auch B."/>
            <person name="Kono T."/>
            <person name="Mallez S."/>
            <person name="Zhang Y."/>
            <person name="Obille A."/>
            <person name="Becker A."/>
            <person name="Abrahante J.E."/>
            <person name="Garbe J."/>
            <person name="Badalamenti J.P."/>
            <person name="Herman A."/>
            <person name="Mangelson H."/>
            <person name="Liachko I."/>
            <person name="Sullivan S."/>
            <person name="Sone E.D."/>
            <person name="Koren S."/>
            <person name="Silverstein K.A.T."/>
            <person name="Beckman K.B."/>
            <person name="Gohl D.M."/>
        </authorList>
    </citation>
    <scope>NUCLEOTIDE SEQUENCE</scope>
    <source>
        <strain evidence="1">Duluth1</strain>
        <tissue evidence="1">Whole animal</tissue>
    </source>
</reference>
<accession>A0A9D4LWV5</accession>
<reference evidence="1" key="2">
    <citation type="submission" date="2020-11" db="EMBL/GenBank/DDBJ databases">
        <authorList>
            <person name="McCartney M.A."/>
            <person name="Auch B."/>
            <person name="Kono T."/>
            <person name="Mallez S."/>
            <person name="Becker A."/>
            <person name="Gohl D.M."/>
            <person name="Silverstein K.A.T."/>
            <person name="Koren S."/>
            <person name="Bechman K.B."/>
            <person name="Herman A."/>
            <person name="Abrahante J.E."/>
            <person name="Garbe J."/>
        </authorList>
    </citation>
    <scope>NUCLEOTIDE SEQUENCE</scope>
    <source>
        <strain evidence="1">Duluth1</strain>
        <tissue evidence="1">Whole animal</tissue>
    </source>
</reference>
<proteinExistence type="predicted"/>
<gene>
    <name evidence="1" type="ORF">DPMN_029255</name>
</gene>
<comment type="caution">
    <text evidence="1">The sequence shown here is derived from an EMBL/GenBank/DDBJ whole genome shotgun (WGS) entry which is preliminary data.</text>
</comment>
<evidence type="ECO:0000313" key="2">
    <source>
        <dbReference type="Proteomes" id="UP000828390"/>
    </source>
</evidence>
<sequence length="118" mass="13438">MEIHNVLDPELIDHNIQTTAEETPARRANSVHVYESIPPSPIADISFSGFADDTEFDAVTDEPIEDAGRYENLDQNTREGMAYNINFLDQNTREDVMNTIYSHGQHTEDTTHYINLNL</sequence>
<keyword evidence="2" id="KW-1185">Reference proteome</keyword>
<organism evidence="1 2">
    <name type="scientific">Dreissena polymorpha</name>
    <name type="common">Zebra mussel</name>
    <name type="synonym">Mytilus polymorpha</name>
    <dbReference type="NCBI Taxonomy" id="45954"/>
    <lineage>
        <taxon>Eukaryota</taxon>
        <taxon>Metazoa</taxon>
        <taxon>Spiralia</taxon>
        <taxon>Lophotrochozoa</taxon>
        <taxon>Mollusca</taxon>
        <taxon>Bivalvia</taxon>
        <taxon>Autobranchia</taxon>
        <taxon>Heteroconchia</taxon>
        <taxon>Euheterodonta</taxon>
        <taxon>Imparidentia</taxon>
        <taxon>Neoheterodontei</taxon>
        <taxon>Myida</taxon>
        <taxon>Dreissenoidea</taxon>
        <taxon>Dreissenidae</taxon>
        <taxon>Dreissena</taxon>
    </lineage>
</organism>
<name>A0A9D4LWV5_DREPO</name>
<dbReference type="EMBL" id="JAIWYP010000002">
    <property type="protein sequence ID" value="KAH3866198.1"/>
    <property type="molecule type" value="Genomic_DNA"/>
</dbReference>
<dbReference type="AlphaFoldDB" id="A0A9D4LWV5"/>